<proteinExistence type="predicted"/>
<dbReference type="Gene3D" id="1.20.58.520">
    <property type="entry name" value="Amidohydrolase"/>
    <property type="match status" value="1"/>
</dbReference>
<dbReference type="Gene3D" id="3.40.50.10910">
    <property type="entry name" value="Amidohydrolase"/>
    <property type="match status" value="1"/>
</dbReference>
<evidence type="ECO:0000313" key="3">
    <source>
        <dbReference type="EMBL" id="MFC5746208.1"/>
    </source>
</evidence>
<evidence type="ECO:0000256" key="1">
    <source>
        <dbReference type="SAM" id="SignalP"/>
    </source>
</evidence>
<comment type="caution">
    <text evidence="3">The sequence shown here is derived from an EMBL/GenBank/DDBJ whole genome shotgun (WGS) entry which is preliminary data.</text>
</comment>
<keyword evidence="4" id="KW-1185">Reference proteome</keyword>
<dbReference type="InterPro" id="IPR006311">
    <property type="entry name" value="TAT_signal"/>
</dbReference>
<sequence length="436" mass="45481">MEPRTSRRRVLSLASGLAVAAAASPVAASRAAAAAPARAGGPGPLLIRDVRVFDGLRPRGRGSVLVVDGLIAAVGDVPASPRHRVYDGGGRTLLPGLIDCHVHAFEGSAADALRFGVTTELEMFGDPAGLPEARRRRRSTAPARRADLWSAGVGVTVPGGHPLQPGWDFPRVTADTDIDRFVADRVAEGSDFVKVILENGPPPPRPPLPTLTGDQLRRVIAAAHRHGRRAVVHTEKLELSLAAVRAGADGLAHVFWDVEGGPDGVAEIRRAGAFVIPTLSVVDWGAGAKDLLADDRITPWLSPTQEYLLAQEPPDRPGRPDFLGIGSANVRRLHAAGVPILAGTDAPVRANANGVSMLVELGHLVRAGLSPSAALAAATSVPARAFGLGDRGRIAPGLRADLVLVDGDPTTDITDARAIAAVWKNGRAVDRTPPPE</sequence>
<dbReference type="InterPro" id="IPR032466">
    <property type="entry name" value="Metal_Hydrolase"/>
</dbReference>
<keyword evidence="1" id="KW-0732">Signal</keyword>
<dbReference type="Proteomes" id="UP001596074">
    <property type="component" value="Unassembled WGS sequence"/>
</dbReference>
<evidence type="ECO:0000313" key="4">
    <source>
        <dbReference type="Proteomes" id="UP001596074"/>
    </source>
</evidence>
<dbReference type="Gene3D" id="3.30.110.90">
    <property type="entry name" value="Amidohydrolase"/>
    <property type="match status" value="1"/>
</dbReference>
<dbReference type="InterPro" id="IPR006680">
    <property type="entry name" value="Amidohydro-rel"/>
</dbReference>
<dbReference type="PROSITE" id="PS51318">
    <property type="entry name" value="TAT"/>
    <property type="match status" value="1"/>
</dbReference>
<feature type="domain" description="Amidohydrolase-related" evidence="2">
    <location>
        <begin position="92"/>
        <end position="429"/>
    </location>
</feature>
<dbReference type="RefSeq" id="WP_378281826.1">
    <property type="nucleotide sequence ID" value="NZ_JBHSON010000012.1"/>
</dbReference>
<dbReference type="PANTHER" id="PTHR43135:SF3">
    <property type="entry name" value="ALPHA-D-RIBOSE 1-METHYLPHOSPHONATE 5-TRIPHOSPHATE DIPHOSPHATASE"/>
    <property type="match status" value="1"/>
</dbReference>
<dbReference type="Pfam" id="PF01979">
    <property type="entry name" value="Amidohydro_1"/>
    <property type="match status" value="1"/>
</dbReference>
<dbReference type="PANTHER" id="PTHR43135">
    <property type="entry name" value="ALPHA-D-RIBOSE 1-METHYLPHOSPHONATE 5-TRIPHOSPHATE DIPHOSPHATASE"/>
    <property type="match status" value="1"/>
</dbReference>
<dbReference type="SUPFAM" id="SSF51338">
    <property type="entry name" value="Composite domain of metallo-dependent hydrolases"/>
    <property type="match status" value="1"/>
</dbReference>
<dbReference type="SUPFAM" id="SSF51556">
    <property type="entry name" value="Metallo-dependent hydrolases"/>
    <property type="match status" value="1"/>
</dbReference>
<dbReference type="InterPro" id="IPR051781">
    <property type="entry name" value="Metallo-dep_Hydrolase"/>
</dbReference>
<feature type="chain" id="PRO_5047382539" evidence="1">
    <location>
        <begin position="29"/>
        <end position="436"/>
    </location>
</feature>
<organism evidence="3 4">
    <name type="scientific">Actinomadura rugatobispora</name>
    <dbReference type="NCBI Taxonomy" id="1994"/>
    <lineage>
        <taxon>Bacteria</taxon>
        <taxon>Bacillati</taxon>
        <taxon>Actinomycetota</taxon>
        <taxon>Actinomycetes</taxon>
        <taxon>Streptosporangiales</taxon>
        <taxon>Thermomonosporaceae</taxon>
        <taxon>Actinomadura</taxon>
    </lineage>
</organism>
<reference evidence="4" key="1">
    <citation type="journal article" date="2019" name="Int. J. Syst. Evol. Microbiol.">
        <title>The Global Catalogue of Microorganisms (GCM) 10K type strain sequencing project: providing services to taxonomists for standard genome sequencing and annotation.</title>
        <authorList>
            <consortium name="The Broad Institute Genomics Platform"/>
            <consortium name="The Broad Institute Genome Sequencing Center for Infectious Disease"/>
            <person name="Wu L."/>
            <person name="Ma J."/>
        </authorList>
    </citation>
    <scope>NUCLEOTIDE SEQUENCE [LARGE SCALE GENOMIC DNA]</scope>
    <source>
        <strain evidence="4">KCTC 42087</strain>
    </source>
</reference>
<name>A0ABW0ZV25_9ACTN</name>
<dbReference type="EMBL" id="JBHSON010000012">
    <property type="protein sequence ID" value="MFC5746208.1"/>
    <property type="molecule type" value="Genomic_DNA"/>
</dbReference>
<feature type="signal peptide" evidence="1">
    <location>
        <begin position="1"/>
        <end position="28"/>
    </location>
</feature>
<evidence type="ECO:0000259" key="2">
    <source>
        <dbReference type="Pfam" id="PF01979"/>
    </source>
</evidence>
<gene>
    <name evidence="3" type="ORF">ACFPZN_11365</name>
</gene>
<dbReference type="Gene3D" id="2.30.40.10">
    <property type="entry name" value="Urease, subunit C, domain 1"/>
    <property type="match status" value="1"/>
</dbReference>
<dbReference type="InterPro" id="IPR011059">
    <property type="entry name" value="Metal-dep_hydrolase_composite"/>
</dbReference>
<accession>A0ABW0ZV25</accession>
<protein>
    <submittedName>
        <fullName evidence="3">Amidohydrolase family protein</fullName>
    </submittedName>
</protein>